<proteinExistence type="predicted"/>
<accession>A0A0E1VZE2</accession>
<reference evidence="1" key="1">
    <citation type="submission" date="2009-05" db="EMBL/GenBank/DDBJ databases">
        <authorList>
            <person name="Harkins D.M."/>
            <person name="DeShazer D."/>
            <person name="Woods D.E."/>
            <person name="Brinkac L.M."/>
            <person name="Brown K.A."/>
            <person name="Hung G.C."/>
            <person name="Tuanyok A."/>
            <person name="Zhang B."/>
            <person name="Nierman W.C."/>
        </authorList>
    </citation>
    <scope>NUCLEOTIDE SEQUENCE [LARGE SCALE GENOMIC DNA]</scope>
    <source>
        <strain evidence="1">1710a</strain>
    </source>
</reference>
<dbReference type="AlphaFoldDB" id="A0A0E1VZE2"/>
<sequence>MVRRLGAMSADRRARWRLGTVAVGRAWRRAAAAAVKVLRRVVV</sequence>
<dbReference type="Proteomes" id="UP000001812">
    <property type="component" value="Chromosome II"/>
</dbReference>
<dbReference type="HOGENOM" id="CLU_3230855_0_0_4"/>
<name>A0A0E1VZE2_BURPE</name>
<organism evidence="1">
    <name type="scientific">Burkholderia pseudomallei 1710a</name>
    <dbReference type="NCBI Taxonomy" id="320371"/>
    <lineage>
        <taxon>Bacteria</taxon>
        <taxon>Pseudomonadati</taxon>
        <taxon>Pseudomonadota</taxon>
        <taxon>Betaproteobacteria</taxon>
        <taxon>Burkholderiales</taxon>
        <taxon>Burkholderiaceae</taxon>
        <taxon>Burkholderia</taxon>
        <taxon>pseudomallei group</taxon>
    </lineage>
</organism>
<protein>
    <submittedName>
        <fullName evidence="1">Uncharacterized protein</fullName>
    </submittedName>
</protein>
<evidence type="ECO:0000313" key="1">
    <source>
        <dbReference type="EMBL" id="EET02772.1"/>
    </source>
</evidence>
<gene>
    <name evidence="1" type="ORF">BURPS1710A_A0095</name>
</gene>
<dbReference type="EMBL" id="CM000833">
    <property type="protein sequence ID" value="EET02772.1"/>
    <property type="molecule type" value="Genomic_DNA"/>
</dbReference>